<dbReference type="EMBL" id="JBBHLI010000002">
    <property type="protein sequence ID" value="MEK9500464.1"/>
    <property type="molecule type" value="Genomic_DNA"/>
</dbReference>
<dbReference type="Pfam" id="PF05299">
    <property type="entry name" value="Peptidase_M61"/>
    <property type="match status" value="1"/>
</dbReference>
<protein>
    <submittedName>
        <fullName evidence="5">PDZ domain-containing protein</fullName>
    </submittedName>
</protein>
<dbReference type="SUPFAM" id="SSF55486">
    <property type="entry name" value="Metalloproteases ('zincins'), catalytic domain"/>
    <property type="match status" value="1"/>
</dbReference>
<feature type="domain" description="Peptidase M61 catalytic" evidence="2">
    <location>
        <begin position="300"/>
        <end position="416"/>
    </location>
</feature>
<dbReference type="Proteomes" id="UP001484239">
    <property type="component" value="Unassembled WGS sequence"/>
</dbReference>
<sequence length="620" mass="68664">MRRTWALRRILPLVVAPLLAGALAVGAEEPEPTVTPIRYEISFEGRDHREARVRLQVDDVGPGPVALRMSRTSPGRYALHEFAKNVYDVRITDGEGRPVTVERPDPHQWTVIGHGGAIRVEYTLYADRADGTYSQVDRSHAHLNAPATFMFARDLMERPVELRVRVPRGSDWVVATQLASTDDPTLFRAPDGHYFMDSPLEIADLDIREWEVQTEHGPQTIRVAMHHLGTEAELDLYARHAEAITHELAAVFGGWPDFEFDRYTFLASYVPWASGDGMEHRNSTVLTSNGSLGLSMTGLLGTLAHEFVHAWSIERIRPASLEPFDFEAANMSRELWFGEGFTSYLDDVALVRAGVIDTDEFVRRMGGLAATITEAPGRRFFSPVEMSMQAPFVDAATSVDPTNRGNTFLSYYTWGAGIGLALDLELRSRFEGLTLDHLMQEMWRRHGVVERPYEVDDVEAALAAVTGDAAFARSFFDAYVRGREAPDFAALLATVGVEWALRDDAPLYLGGAGLRFTDRGAEVATNTTAGDPLYEAGVDRGDRLLRLDGAPLTSSDALEGALAGRAPGDEVPLVIESRGEERTVRVILRRRPQWVTQPIDDAPAEAVSRRDAWVAPRAGR</sequence>
<comment type="caution">
    <text evidence="5">The sequence shown here is derived from an EMBL/GenBank/DDBJ whole genome shotgun (WGS) entry which is preliminary data.</text>
</comment>
<reference evidence="5 6" key="1">
    <citation type="submission" date="2024-02" db="EMBL/GenBank/DDBJ databases">
        <title>A novel Gemmatimonadota bacterium.</title>
        <authorList>
            <person name="Du Z.-J."/>
            <person name="Ye Y.-Q."/>
        </authorList>
    </citation>
    <scope>NUCLEOTIDE SEQUENCE [LARGE SCALE GENOMIC DNA]</scope>
    <source>
        <strain evidence="5 6">DH-20</strain>
    </source>
</reference>
<dbReference type="Gene3D" id="2.60.40.3650">
    <property type="match status" value="1"/>
</dbReference>
<feature type="chain" id="PRO_5047181873" evidence="1">
    <location>
        <begin position="28"/>
        <end position="620"/>
    </location>
</feature>
<keyword evidence="6" id="KW-1185">Reference proteome</keyword>
<dbReference type="Gene3D" id="1.10.390.10">
    <property type="entry name" value="Neutral Protease Domain 2"/>
    <property type="match status" value="1"/>
</dbReference>
<keyword evidence="1" id="KW-0732">Signal</keyword>
<proteinExistence type="predicted"/>
<accession>A0ABU9E8M6</accession>
<name>A0ABU9E8M6_9BACT</name>
<evidence type="ECO:0000313" key="5">
    <source>
        <dbReference type="EMBL" id="MEK9500464.1"/>
    </source>
</evidence>
<dbReference type="Gene3D" id="2.30.42.10">
    <property type="match status" value="1"/>
</dbReference>
<dbReference type="InterPro" id="IPR036034">
    <property type="entry name" value="PDZ_sf"/>
</dbReference>
<dbReference type="PIRSF" id="PIRSF016493">
    <property type="entry name" value="Glycyl_aminpptds"/>
    <property type="match status" value="1"/>
</dbReference>
<dbReference type="SUPFAM" id="SSF50156">
    <property type="entry name" value="PDZ domain-like"/>
    <property type="match status" value="1"/>
</dbReference>
<evidence type="ECO:0000259" key="4">
    <source>
        <dbReference type="Pfam" id="PF17899"/>
    </source>
</evidence>
<dbReference type="InterPro" id="IPR027268">
    <property type="entry name" value="Peptidase_M4/M1_CTD_sf"/>
</dbReference>
<feature type="domain" description="Peptidase M61 N-terminal" evidence="4">
    <location>
        <begin position="38"/>
        <end position="203"/>
    </location>
</feature>
<evidence type="ECO:0000259" key="2">
    <source>
        <dbReference type="Pfam" id="PF05299"/>
    </source>
</evidence>
<dbReference type="InterPro" id="IPR040756">
    <property type="entry name" value="Peptidase_M61_N"/>
</dbReference>
<evidence type="ECO:0000313" key="6">
    <source>
        <dbReference type="Proteomes" id="UP001484239"/>
    </source>
</evidence>
<organism evidence="5 6">
    <name type="scientific">Gaopeijia maritima</name>
    <dbReference type="NCBI Taxonomy" id="3119007"/>
    <lineage>
        <taxon>Bacteria</taxon>
        <taxon>Pseudomonadati</taxon>
        <taxon>Gemmatimonadota</taxon>
        <taxon>Longimicrobiia</taxon>
        <taxon>Gaopeijiales</taxon>
        <taxon>Gaopeijiaceae</taxon>
        <taxon>Gaopeijia</taxon>
    </lineage>
</organism>
<gene>
    <name evidence="5" type="ORF">WI372_05705</name>
</gene>
<dbReference type="InterPro" id="IPR001478">
    <property type="entry name" value="PDZ"/>
</dbReference>
<dbReference type="InterPro" id="IPR007963">
    <property type="entry name" value="Peptidase_M61_catalytic"/>
</dbReference>
<evidence type="ECO:0000259" key="3">
    <source>
        <dbReference type="Pfam" id="PF13180"/>
    </source>
</evidence>
<dbReference type="InterPro" id="IPR024191">
    <property type="entry name" value="Peptidase_M61"/>
</dbReference>
<dbReference type="Pfam" id="PF17899">
    <property type="entry name" value="Peptidase_M61_N"/>
    <property type="match status" value="1"/>
</dbReference>
<evidence type="ECO:0000256" key="1">
    <source>
        <dbReference type="SAM" id="SignalP"/>
    </source>
</evidence>
<dbReference type="RefSeq" id="WP_405284726.1">
    <property type="nucleotide sequence ID" value="NZ_CP144380.1"/>
</dbReference>
<feature type="domain" description="PDZ" evidence="3">
    <location>
        <begin position="513"/>
        <end position="587"/>
    </location>
</feature>
<dbReference type="Pfam" id="PF13180">
    <property type="entry name" value="PDZ_2"/>
    <property type="match status" value="1"/>
</dbReference>
<feature type="signal peptide" evidence="1">
    <location>
        <begin position="1"/>
        <end position="27"/>
    </location>
</feature>